<feature type="region of interest" description="Disordered" evidence="1">
    <location>
        <begin position="1"/>
        <end position="31"/>
    </location>
</feature>
<dbReference type="Proteomes" id="UP000826195">
    <property type="component" value="Unassembled WGS sequence"/>
</dbReference>
<evidence type="ECO:0000256" key="1">
    <source>
        <dbReference type="SAM" id="MobiDB-lite"/>
    </source>
</evidence>
<protein>
    <submittedName>
        <fullName evidence="2">Uncharacterized protein</fullName>
    </submittedName>
</protein>
<name>A0AAV7IKV4_COTGL</name>
<organism evidence="2 3">
    <name type="scientific">Cotesia glomerata</name>
    <name type="common">Lepidopteran parasitic wasp</name>
    <name type="synonym">Apanteles glomeratus</name>
    <dbReference type="NCBI Taxonomy" id="32391"/>
    <lineage>
        <taxon>Eukaryota</taxon>
        <taxon>Metazoa</taxon>
        <taxon>Ecdysozoa</taxon>
        <taxon>Arthropoda</taxon>
        <taxon>Hexapoda</taxon>
        <taxon>Insecta</taxon>
        <taxon>Pterygota</taxon>
        <taxon>Neoptera</taxon>
        <taxon>Endopterygota</taxon>
        <taxon>Hymenoptera</taxon>
        <taxon>Apocrita</taxon>
        <taxon>Ichneumonoidea</taxon>
        <taxon>Braconidae</taxon>
        <taxon>Microgastrinae</taxon>
        <taxon>Cotesia</taxon>
    </lineage>
</organism>
<feature type="compositionally biased region" description="Basic and acidic residues" evidence="1">
    <location>
        <begin position="15"/>
        <end position="24"/>
    </location>
</feature>
<dbReference type="EMBL" id="JAHXZJ010000002">
    <property type="protein sequence ID" value="KAH0563657.1"/>
    <property type="molecule type" value="Genomic_DNA"/>
</dbReference>
<gene>
    <name evidence="2" type="ORF">KQX54_003881</name>
</gene>
<comment type="caution">
    <text evidence="2">The sequence shown here is derived from an EMBL/GenBank/DDBJ whole genome shotgun (WGS) entry which is preliminary data.</text>
</comment>
<evidence type="ECO:0000313" key="2">
    <source>
        <dbReference type="EMBL" id="KAH0563657.1"/>
    </source>
</evidence>
<proteinExistence type="predicted"/>
<keyword evidence="3" id="KW-1185">Reference proteome</keyword>
<feature type="compositionally biased region" description="Polar residues" evidence="1">
    <location>
        <begin position="1"/>
        <end position="13"/>
    </location>
</feature>
<dbReference type="AlphaFoldDB" id="A0AAV7IKV4"/>
<evidence type="ECO:0000313" key="3">
    <source>
        <dbReference type="Proteomes" id="UP000826195"/>
    </source>
</evidence>
<reference evidence="2 3" key="1">
    <citation type="journal article" date="2021" name="J. Hered.">
        <title>A chromosome-level genome assembly of the parasitoid wasp, Cotesia glomerata (Hymenoptera: Braconidae).</title>
        <authorList>
            <person name="Pinto B.J."/>
            <person name="Weis J.J."/>
            <person name="Gamble T."/>
            <person name="Ode P.J."/>
            <person name="Paul R."/>
            <person name="Zaspel J.M."/>
        </authorList>
    </citation>
    <scope>NUCLEOTIDE SEQUENCE [LARGE SCALE GENOMIC DNA]</scope>
    <source>
        <strain evidence="2">CgM1</strain>
    </source>
</reference>
<sequence>MTNPQNTYANMASNLHEKLPEHLSKRPPSTPYQGNFNLQNWLEGFKSEIMNMVHNHLNQLAKQVAANTAHINEIFQCWE</sequence>
<accession>A0AAV7IKV4</accession>